<dbReference type="HOGENOM" id="CLU_007582_0_0_1"/>
<keyword evidence="1" id="KW-0479">Metal-binding</keyword>
<dbReference type="Gene3D" id="3.40.50.10190">
    <property type="entry name" value="BRCT domain"/>
    <property type="match status" value="4"/>
</dbReference>
<feature type="domain" description="BRCT" evidence="7">
    <location>
        <begin position="145"/>
        <end position="236"/>
    </location>
</feature>
<feature type="compositionally biased region" description="Low complexity" evidence="5">
    <location>
        <begin position="1109"/>
        <end position="1121"/>
    </location>
</feature>
<feature type="compositionally biased region" description="Polar residues" evidence="5">
    <location>
        <begin position="603"/>
        <end position="623"/>
    </location>
</feature>
<dbReference type="SUPFAM" id="SSF52113">
    <property type="entry name" value="BRCT domain"/>
    <property type="match status" value="3"/>
</dbReference>
<dbReference type="eggNOG" id="KOG0825">
    <property type="taxonomic scope" value="Eukaryota"/>
</dbReference>
<evidence type="ECO:0000259" key="7">
    <source>
        <dbReference type="PROSITE" id="PS50172"/>
    </source>
</evidence>
<protein>
    <recommendedName>
        <fullName evidence="10">BRCT domain-containing protein</fullName>
    </recommendedName>
</protein>
<keyword evidence="2 4" id="KW-0863">Zinc-finger</keyword>
<dbReference type="InterPro" id="IPR013083">
    <property type="entry name" value="Znf_RING/FYVE/PHD"/>
</dbReference>
<feature type="region of interest" description="Disordered" evidence="5">
    <location>
        <begin position="879"/>
        <end position="907"/>
    </location>
</feature>
<evidence type="ECO:0000313" key="9">
    <source>
        <dbReference type="Proteomes" id="UP000032180"/>
    </source>
</evidence>
<dbReference type="eggNOG" id="KOG1929">
    <property type="taxonomic scope" value="Eukaryota"/>
</dbReference>
<feature type="domain" description="PHD-type" evidence="6">
    <location>
        <begin position="1396"/>
        <end position="1452"/>
    </location>
</feature>
<sequence length="1479" mass="161284">MASPISGSDDDDEHLFAGVRFLLVGFDPVSESQVSAELGGSRGGALGCLWGLMFGNFGGVAFSQYRSELVRRSGVDAGRVGDGCTHVIVCGGVYDDPACVAARAEGKKVVTELWVDDSLDRLVLADADRALYWPVRDSKGIPGSESLVVCLTGYHRNDRKDIMNMVSLMGAQFSKSFAPGLVTHLICYKFEGEKYEAAEKVNSKLNLNMNVKLVNHRWLEDCLKSWEILPVDDYRKSSWELEIMEAQVKDSEDEDVGQSSFRNKTVRSTLNPKGSVGTSANTVVNAPITSPTTVSGNIGMVLKKHPNIPGEIRKAEDAVNRIHDVAAQGTPKTPRLAMFANTDFSTPSQILFVLSDHREDAAVRDLNNPDQIQGNKLKDVGTRTLEVTSNASGTPSSSKTVVSANHSLHSLNKTNFVEDHGNTDVRKADLTPSREILPANELDSSRATCTLDAAAGRSIIDDKVTNHDVDLKSGSNGLLSNNKNTLKFIEKSVPPKQYSAKRLVPPQEAEGSMMRADSSNSTARKGDKIVAEVADIQVLKSGENIQDENVLSGAHTREKKCSISPAWFKVQNGDMGKETGTLNSPFASRFSDTSEQAIWSSVGTNPSEATNVDLGKQQSNSSKLRSRTTLKHDNPVDGSKFPEYSASETNAQPPLKQKELPTTCFSATVHDVKRCPDFTFRNKDGEYAQDSGNALNQDGLPLMCETENVHAKVRTSDISVYSSRNSKLIPVSGNDDTEMFDALDVDKNETAVASNCNPEKVVPDENVKANCLKDFSGTSKNVLRQTGYIKKVSSRRAMNASTKRPHSASKVVDGQISAVKAIVSESEPDKMIAHKHIGETAKDGPDSSNAADNRTNSSDKVLINGVRSSISRRLLNVHKKNGTQATSNLESSKTISEENTGTEINPKKFASIETTEEHQTNSPEVLPNTSVRNSFAKRSRVFDTKMTGESSVDRTETVAAKSLFDDFFPSENNDDHPKKLSSSASADGCGSLSKDAPSAKVRNAVAKRKIKAPEDKSDSKLRKIGGAIVSAAKAVVARRTEESSCNINDAATDQNSLKIDGVRDVSGLFSSDTSVIDRSENLNNPRLRCSKRNKSISLDHEKENRQDNGTVSSKSGKTSSTNANMVQNSENMFNESRSIKGNGPDTLIAPEPTCFILSGYRQQRKDYRSILRCLKARVCRDSHHWSYQATHFIAPDPLRRTEKFFAAAAAGKWILKSDYLISCNEVGKLLDEEPFEWFGTGLNDGETISFEAPRKWRALRQQTGHGAFYGMQIIVYGQLVIPSLDTLKRAVRSGDGTILATSPPYTRFLNSGVDFAVVSPAMPSADAWVQQFISHNIPCITADYLVEYVCKPGSPHDRHVLFNTNDLANESLKKLLQNQQVVTTDVVKPQEDDDHDLSCSACGSTDRGEVMLICGNEDGSTGCGVGMHIDCCDPPLEAVPEDDWFCTECEMPKATKKPAASRTASKSTRSKLTTQSKRR</sequence>
<evidence type="ECO:0000256" key="3">
    <source>
        <dbReference type="ARBA" id="ARBA00022833"/>
    </source>
</evidence>
<accession>A0A0D9VT49</accession>
<feature type="compositionally biased region" description="Low complexity" evidence="5">
    <location>
        <begin position="1457"/>
        <end position="1479"/>
    </location>
</feature>
<feature type="compositionally biased region" description="Polar residues" evidence="5">
    <location>
        <begin position="257"/>
        <end position="279"/>
    </location>
</feature>
<reference evidence="9" key="2">
    <citation type="submission" date="2013-12" db="EMBL/GenBank/DDBJ databases">
        <authorList>
            <person name="Yu Y."/>
            <person name="Lee S."/>
            <person name="de Baynast K."/>
            <person name="Wissotski M."/>
            <person name="Liu L."/>
            <person name="Talag J."/>
            <person name="Goicoechea J."/>
            <person name="Angelova A."/>
            <person name="Jetty R."/>
            <person name="Kudrna D."/>
            <person name="Golser W."/>
            <person name="Rivera L."/>
            <person name="Zhang J."/>
            <person name="Wing R."/>
        </authorList>
    </citation>
    <scope>NUCLEOTIDE SEQUENCE</scope>
</reference>
<dbReference type="EnsemblPlants" id="LPERR03G12720.1">
    <property type="protein sequence ID" value="LPERR03G12720.1"/>
    <property type="gene ID" value="LPERR03G12720"/>
</dbReference>
<dbReference type="SUPFAM" id="SSF57903">
    <property type="entry name" value="FYVE/PHD zinc finger"/>
    <property type="match status" value="1"/>
</dbReference>
<evidence type="ECO:0000256" key="4">
    <source>
        <dbReference type="PROSITE-ProRule" id="PRU00146"/>
    </source>
</evidence>
<feature type="compositionally biased region" description="Polar residues" evidence="5">
    <location>
        <begin position="882"/>
        <end position="903"/>
    </location>
</feature>
<dbReference type="InterPro" id="IPR044254">
    <property type="entry name" value="At4g02110-like"/>
</dbReference>
<feature type="region of interest" description="Disordered" evidence="5">
    <location>
        <begin position="251"/>
        <end position="279"/>
    </location>
</feature>
<reference evidence="8" key="3">
    <citation type="submission" date="2015-04" db="UniProtKB">
        <authorList>
            <consortium name="EnsemblPlants"/>
        </authorList>
    </citation>
    <scope>IDENTIFICATION</scope>
</reference>
<feature type="compositionally biased region" description="Basic and acidic residues" evidence="5">
    <location>
        <begin position="1097"/>
        <end position="1106"/>
    </location>
</feature>
<evidence type="ECO:0000313" key="8">
    <source>
        <dbReference type="EnsemblPlants" id="LPERR03G12720.1"/>
    </source>
</evidence>
<dbReference type="InterPro" id="IPR036420">
    <property type="entry name" value="BRCT_dom_sf"/>
</dbReference>
<dbReference type="GO" id="GO:0008270">
    <property type="term" value="F:zinc ion binding"/>
    <property type="evidence" value="ECO:0007669"/>
    <property type="project" value="UniProtKB-KW"/>
</dbReference>
<dbReference type="PANTHER" id="PTHR47181:SF2">
    <property type="entry name" value="BRCA1 C TERMINUS DOMAIN CONTAINING PROTEIN, EXPRESSED"/>
    <property type="match status" value="1"/>
</dbReference>
<evidence type="ECO:0000256" key="1">
    <source>
        <dbReference type="ARBA" id="ARBA00022723"/>
    </source>
</evidence>
<organism evidence="8 9">
    <name type="scientific">Leersia perrieri</name>
    <dbReference type="NCBI Taxonomy" id="77586"/>
    <lineage>
        <taxon>Eukaryota</taxon>
        <taxon>Viridiplantae</taxon>
        <taxon>Streptophyta</taxon>
        <taxon>Embryophyta</taxon>
        <taxon>Tracheophyta</taxon>
        <taxon>Spermatophyta</taxon>
        <taxon>Magnoliopsida</taxon>
        <taxon>Liliopsida</taxon>
        <taxon>Poales</taxon>
        <taxon>Poaceae</taxon>
        <taxon>BOP clade</taxon>
        <taxon>Oryzoideae</taxon>
        <taxon>Oryzeae</taxon>
        <taxon>Oryzinae</taxon>
        <taxon>Leersia</taxon>
    </lineage>
</organism>
<dbReference type="InterPro" id="IPR019787">
    <property type="entry name" value="Znf_PHD-finger"/>
</dbReference>
<keyword evidence="3" id="KW-0862">Zinc</keyword>
<dbReference type="PROSITE" id="PS50172">
    <property type="entry name" value="BRCT"/>
    <property type="match status" value="2"/>
</dbReference>
<dbReference type="Pfam" id="PF00533">
    <property type="entry name" value="BRCT"/>
    <property type="match status" value="1"/>
</dbReference>
<feature type="compositionally biased region" description="Polar residues" evidence="5">
    <location>
        <begin position="846"/>
        <end position="859"/>
    </location>
</feature>
<reference evidence="8 9" key="1">
    <citation type="submission" date="2012-08" db="EMBL/GenBank/DDBJ databases">
        <title>Oryza genome evolution.</title>
        <authorList>
            <person name="Wing R.A."/>
        </authorList>
    </citation>
    <scope>NUCLEOTIDE SEQUENCE</scope>
</reference>
<dbReference type="SMART" id="SM00249">
    <property type="entry name" value="PHD"/>
    <property type="match status" value="1"/>
</dbReference>
<name>A0A0D9VT49_9ORYZ</name>
<dbReference type="Gramene" id="LPERR03G12720.1">
    <property type="protein sequence ID" value="LPERR03G12720.1"/>
    <property type="gene ID" value="LPERR03G12720"/>
</dbReference>
<evidence type="ECO:0000259" key="6">
    <source>
        <dbReference type="PROSITE" id="PS50016"/>
    </source>
</evidence>
<dbReference type="Proteomes" id="UP000032180">
    <property type="component" value="Chromosome 3"/>
</dbReference>
<keyword evidence="9" id="KW-1185">Reference proteome</keyword>
<proteinExistence type="predicted"/>
<evidence type="ECO:0000256" key="2">
    <source>
        <dbReference type="ARBA" id="ARBA00022771"/>
    </source>
</evidence>
<dbReference type="Gene3D" id="3.30.40.10">
    <property type="entry name" value="Zinc/RING finger domain, C3HC4 (zinc finger)"/>
    <property type="match status" value="1"/>
</dbReference>
<dbReference type="Pfam" id="PF12738">
    <property type="entry name" value="PTCB-BRCT"/>
    <property type="match status" value="1"/>
</dbReference>
<feature type="region of interest" description="Disordered" evidence="5">
    <location>
        <begin position="838"/>
        <end position="861"/>
    </location>
</feature>
<evidence type="ECO:0000256" key="5">
    <source>
        <dbReference type="SAM" id="MobiDB-lite"/>
    </source>
</evidence>
<dbReference type="InterPro" id="IPR011011">
    <property type="entry name" value="Znf_FYVE_PHD"/>
</dbReference>
<feature type="domain" description="BRCT" evidence="7">
    <location>
        <begin position="1155"/>
        <end position="1237"/>
    </location>
</feature>
<feature type="region of interest" description="Disordered" evidence="5">
    <location>
        <begin position="1453"/>
        <end position="1479"/>
    </location>
</feature>
<evidence type="ECO:0008006" key="10">
    <source>
        <dbReference type="Google" id="ProtNLM"/>
    </source>
</evidence>
<feature type="region of interest" description="Disordered" evidence="5">
    <location>
        <begin position="966"/>
        <end position="1019"/>
    </location>
</feature>
<dbReference type="Pfam" id="PF00628">
    <property type="entry name" value="PHD"/>
    <property type="match status" value="1"/>
</dbReference>
<dbReference type="SMART" id="SM00292">
    <property type="entry name" value="BRCT"/>
    <property type="match status" value="4"/>
</dbReference>
<dbReference type="PANTHER" id="PTHR47181">
    <property type="entry name" value="BRCA1 C TERMINUS DOMAIN CONTAINING PROTEIN, EXPRESSED"/>
    <property type="match status" value="1"/>
</dbReference>
<feature type="region of interest" description="Disordered" evidence="5">
    <location>
        <begin position="497"/>
        <end position="525"/>
    </location>
</feature>
<feature type="region of interest" description="Disordered" evidence="5">
    <location>
        <begin position="603"/>
        <end position="653"/>
    </location>
</feature>
<dbReference type="InterPro" id="IPR001357">
    <property type="entry name" value="BRCT_dom"/>
</dbReference>
<feature type="region of interest" description="Disordered" evidence="5">
    <location>
        <begin position="1091"/>
        <end position="1123"/>
    </location>
</feature>
<dbReference type="PROSITE" id="PS50016">
    <property type="entry name" value="ZF_PHD_2"/>
    <property type="match status" value="1"/>
</dbReference>
<dbReference type="InterPro" id="IPR001965">
    <property type="entry name" value="Znf_PHD"/>
</dbReference>
<dbReference type="STRING" id="77586.A0A0D9VT49"/>